<reference evidence="2" key="1">
    <citation type="journal article" date="2019" name="Int. J. Syst. Evol. Microbiol.">
        <title>The Global Catalogue of Microorganisms (GCM) 10K type strain sequencing project: providing services to taxonomists for standard genome sequencing and annotation.</title>
        <authorList>
            <consortium name="The Broad Institute Genomics Platform"/>
            <consortium name="The Broad Institute Genome Sequencing Center for Infectious Disease"/>
            <person name="Wu L."/>
            <person name="Ma J."/>
        </authorList>
    </citation>
    <scope>NUCLEOTIDE SEQUENCE [LARGE SCALE GENOMIC DNA]</scope>
    <source>
        <strain evidence="2">JCM 16898</strain>
    </source>
</reference>
<gene>
    <name evidence="1" type="ORF">GCM10022222_46450</name>
</gene>
<keyword evidence="2" id="KW-1185">Reference proteome</keyword>
<name>A0ABP6WYM0_9PSEU</name>
<evidence type="ECO:0000313" key="2">
    <source>
        <dbReference type="Proteomes" id="UP001500689"/>
    </source>
</evidence>
<dbReference type="Proteomes" id="UP001500689">
    <property type="component" value="Unassembled WGS sequence"/>
</dbReference>
<evidence type="ECO:0000313" key="1">
    <source>
        <dbReference type="EMBL" id="GAA3557586.1"/>
    </source>
</evidence>
<organism evidence="1 2">
    <name type="scientific">Amycolatopsis ultiminotia</name>
    <dbReference type="NCBI Taxonomy" id="543629"/>
    <lineage>
        <taxon>Bacteria</taxon>
        <taxon>Bacillati</taxon>
        <taxon>Actinomycetota</taxon>
        <taxon>Actinomycetes</taxon>
        <taxon>Pseudonocardiales</taxon>
        <taxon>Pseudonocardiaceae</taxon>
        <taxon>Amycolatopsis</taxon>
    </lineage>
</organism>
<sequence>MMGDSGQLRTAVAFEGREHALFAGTDEFVQLCVVGHTQFNPQAPDLFPTVIGRKPADYPEQRCLHVATKVS</sequence>
<proteinExistence type="predicted"/>
<accession>A0ABP6WYM0</accession>
<dbReference type="EMBL" id="BAAAZN010000010">
    <property type="protein sequence ID" value="GAA3557586.1"/>
    <property type="molecule type" value="Genomic_DNA"/>
</dbReference>
<comment type="caution">
    <text evidence="1">The sequence shown here is derived from an EMBL/GenBank/DDBJ whole genome shotgun (WGS) entry which is preliminary data.</text>
</comment>
<protein>
    <submittedName>
        <fullName evidence="1">Uncharacterized protein</fullName>
    </submittedName>
</protein>